<dbReference type="KEGG" id="acel:acsn021_11730"/>
<organism evidence="1 2">
    <name type="scientific">Anaerocolumna cellulosilytica</name>
    <dbReference type="NCBI Taxonomy" id="433286"/>
    <lineage>
        <taxon>Bacteria</taxon>
        <taxon>Bacillati</taxon>
        <taxon>Bacillota</taxon>
        <taxon>Clostridia</taxon>
        <taxon>Lachnospirales</taxon>
        <taxon>Lachnospiraceae</taxon>
        <taxon>Anaerocolumna</taxon>
    </lineage>
</organism>
<evidence type="ECO:0000313" key="2">
    <source>
        <dbReference type="Proteomes" id="UP000515561"/>
    </source>
</evidence>
<reference evidence="1 2" key="1">
    <citation type="journal article" date="2016" name="Int. J. Syst. Evol. Microbiol.">
        <title>Descriptions of Anaerotaenia torta gen. nov., sp. nov. and Anaerocolumna cellulosilytica gen. nov., sp. nov. isolated from a methanogenic reactor of cattle waste.</title>
        <authorList>
            <person name="Uek A."/>
            <person name="Ohtaki Y."/>
            <person name="Kaku N."/>
            <person name="Ueki K."/>
        </authorList>
    </citation>
    <scope>NUCLEOTIDE SEQUENCE [LARGE SCALE GENOMIC DNA]</scope>
    <source>
        <strain evidence="1 2">SN021</strain>
    </source>
</reference>
<accession>A0A6S6QSL5</accession>
<name>A0A6S6QSL5_9FIRM</name>
<keyword evidence="2" id="KW-1185">Reference proteome</keyword>
<protein>
    <submittedName>
        <fullName evidence="1">Uncharacterized protein</fullName>
    </submittedName>
</protein>
<dbReference type="Proteomes" id="UP000515561">
    <property type="component" value="Chromosome"/>
</dbReference>
<gene>
    <name evidence="1" type="ORF">acsn021_11730</name>
</gene>
<dbReference type="EMBL" id="AP023367">
    <property type="protein sequence ID" value="BCJ93604.1"/>
    <property type="molecule type" value="Genomic_DNA"/>
</dbReference>
<evidence type="ECO:0000313" key="1">
    <source>
        <dbReference type="EMBL" id="BCJ93604.1"/>
    </source>
</evidence>
<dbReference type="AlphaFoldDB" id="A0A6S6QSL5"/>
<proteinExistence type="predicted"/>
<sequence length="55" mass="6674">MCHDYIDDSDMSNDFEPNFDWPFENLTIESLKKITIYKVKFFDQILLIRKKSKIV</sequence>